<evidence type="ECO:0000256" key="7">
    <source>
        <dbReference type="RuleBase" id="RU003345"/>
    </source>
</evidence>
<dbReference type="GO" id="GO:0006081">
    <property type="term" value="P:aldehyde metabolic process"/>
    <property type="evidence" value="ECO:0007669"/>
    <property type="project" value="InterPro"/>
</dbReference>
<evidence type="ECO:0000313" key="9">
    <source>
        <dbReference type="EMBL" id="KAF9477627.1"/>
    </source>
</evidence>
<dbReference type="InterPro" id="IPR015590">
    <property type="entry name" value="Aldehyde_DH_dom"/>
</dbReference>
<protein>
    <recommendedName>
        <fullName evidence="4">Aldehyde dehydrogenase</fullName>
    </recommendedName>
</protein>
<feature type="active site" evidence="5">
    <location>
        <position position="253"/>
    </location>
</feature>
<dbReference type="Gene3D" id="3.40.309.10">
    <property type="entry name" value="Aldehyde Dehydrogenase, Chain A, domain 2"/>
    <property type="match status" value="1"/>
</dbReference>
<comment type="caution">
    <text evidence="9">The sequence shown here is derived from an EMBL/GenBank/DDBJ whole genome shotgun (WGS) entry which is preliminary data.</text>
</comment>
<evidence type="ECO:0000259" key="8">
    <source>
        <dbReference type="Pfam" id="PF00171"/>
    </source>
</evidence>
<dbReference type="InterPro" id="IPR029510">
    <property type="entry name" value="Ald_DH_CS_GLU"/>
</dbReference>
<dbReference type="InterPro" id="IPR016162">
    <property type="entry name" value="Ald_DH_N"/>
</dbReference>
<proteinExistence type="inferred from homology"/>
<dbReference type="PROSITE" id="PS00687">
    <property type="entry name" value="ALDEHYDE_DEHYDR_GLU"/>
    <property type="match status" value="1"/>
</dbReference>
<evidence type="ECO:0000256" key="2">
    <source>
        <dbReference type="ARBA" id="ARBA00023002"/>
    </source>
</evidence>
<feature type="active site" evidence="5 6">
    <location>
        <position position="219"/>
    </location>
</feature>
<dbReference type="PIRSF" id="PIRSF036492">
    <property type="entry name" value="ALDH"/>
    <property type="match status" value="1"/>
</dbReference>
<evidence type="ECO:0000256" key="1">
    <source>
        <dbReference type="ARBA" id="ARBA00009986"/>
    </source>
</evidence>
<evidence type="ECO:0000256" key="5">
    <source>
        <dbReference type="PIRSR" id="PIRSR036492-1"/>
    </source>
</evidence>
<dbReference type="FunFam" id="3.40.309.10:FF:000025">
    <property type="entry name" value="Aldehyde dehydrogenase"/>
    <property type="match status" value="1"/>
</dbReference>
<keyword evidence="2 4" id="KW-0560">Oxidoreductase</keyword>
<dbReference type="PANTHER" id="PTHR43570">
    <property type="entry name" value="ALDEHYDE DEHYDROGENASE"/>
    <property type="match status" value="1"/>
</dbReference>
<dbReference type="Pfam" id="PF00171">
    <property type="entry name" value="Aldedh"/>
    <property type="match status" value="1"/>
</dbReference>
<name>A0A9P5YXM5_9AGAR</name>
<dbReference type="InterPro" id="IPR012394">
    <property type="entry name" value="Aldehyde_DH_NAD(P)"/>
</dbReference>
<dbReference type="SUPFAM" id="SSF53720">
    <property type="entry name" value="ALDH-like"/>
    <property type="match status" value="1"/>
</dbReference>
<sequence>MTHGYTPIDEIPAIHASLRATFRSGLTKPVAWRQHQLLQLARFIKDNQDGLASAIHADLGKPLHEVVMGEITPVFERALMCASKIEEWSKDESITDQVQDWQKGWNPRIMRQAKGVVLIIAPWNYPMILSLQPLYGAIAAGCCTLLKLSEIAPHYASFIAENLPKYLDKDAFRVALGGVPEITKILELKWDHIFYTGNGRVARIIATAAAKHLTPLTLELGGKSPVIVDATADIQLAAKRTLAGKTTNCGQICVTPDFVLVERSVASKFVEACVEVLKGFYPQGALNTPSYGRIVSEEHYERLKGLLDRTKGRIVAGGGMRPEEKGIEPTVIADVERGDSLLEGEIFGPFLPIVTVENVDGAIDYINDHDHPLILYLFTTNEATKTKVLQNTTSGNVCINDTFTQLSINEMPFGGVGESGYGRQVQYYSYENFVYGRAVCEIPYEEEPFHVLRYPPYTAESVAFFSQVMKTPIPQSTNPAEVEVKI</sequence>
<dbReference type="InterPro" id="IPR016161">
    <property type="entry name" value="Ald_DH/histidinol_DH"/>
</dbReference>
<accession>A0A9P5YXM5</accession>
<dbReference type="FunFam" id="3.40.605.10:FF:000004">
    <property type="entry name" value="Aldehyde dehydrogenase"/>
    <property type="match status" value="1"/>
</dbReference>
<dbReference type="Gene3D" id="3.40.605.10">
    <property type="entry name" value="Aldehyde Dehydrogenase, Chain A, domain 1"/>
    <property type="match status" value="1"/>
</dbReference>
<dbReference type="InterPro" id="IPR016163">
    <property type="entry name" value="Ald_DH_C"/>
</dbReference>
<dbReference type="OrthoDB" id="440325at2759"/>
<dbReference type="CDD" id="cd07135">
    <property type="entry name" value="ALDH_F14-YMR110C"/>
    <property type="match status" value="1"/>
</dbReference>
<evidence type="ECO:0000256" key="4">
    <source>
        <dbReference type="PIRNR" id="PIRNR036492"/>
    </source>
</evidence>
<feature type="domain" description="Aldehyde dehydrogenase" evidence="8">
    <location>
        <begin position="20"/>
        <end position="435"/>
    </location>
</feature>
<keyword evidence="3" id="KW-0520">NAD</keyword>
<dbReference type="AlphaFoldDB" id="A0A9P5YXM5"/>
<dbReference type="Proteomes" id="UP000807469">
    <property type="component" value="Unassembled WGS sequence"/>
</dbReference>
<dbReference type="EMBL" id="MU155255">
    <property type="protein sequence ID" value="KAF9477627.1"/>
    <property type="molecule type" value="Genomic_DNA"/>
</dbReference>
<dbReference type="GO" id="GO:0004029">
    <property type="term" value="F:aldehyde dehydrogenase (NAD+) activity"/>
    <property type="evidence" value="ECO:0007669"/>
    <property type="project" value="TreeGrafter"/>
</dbReference>
<evidence type="ECO:0000256" key="6">
    <source>
        <dbReference type="PROSITE-ProRule" id="PRU10007"/>
    </source>
</evidence>
<organism evidence="9 10">
    <name type="scientific">Pholiota conissans</name>
    <dbReference type="NCBI Taxonomy" id="109636"/>
    <lineage>
        <taxon>Eukaryota</taxon>
        <taxon>Fungi</taxon>
        <taxon>Dikarya</taxon>
        <taxon>Basidiomycota</taxon>
        <taxon>Agaricomycotina</taxon>
        <taxon>Agaricomycetes</taxon>
        <taxon>Agaricomycetidae</taxon>
        <taxon>Agaricales</taxon>
        <taxon>Agaricineae</taxon>
        <taxon>Strophariaceae</taxon>
        <taxon>Pholiota</taxon>
    </lineage>
</organism>
<dbReference type="PANTHER" id="PTHR43570:SF16">
    <property type="entry name" value="ALDEHYDE DEHYDROGENASE TYPE III, ISOFORM Q"/>
    <property type="match status" value="1"/>
</dbReference>
<comment type="similarity">
    <text evidence="1 4 7">Belongs to the aldehyde dehydrogenase family.</text>
</comment>
<gene>
    <name evidence="9" type="ORF">BDN70DRAFT_880945</name>
</gene>
<reference evidence="9" key="1">
    <citation type="submission" date="2020-11" db="EMBL/GenBank/DDBJ databases">
        <authorList>
            <consortium name="DOE Joint Genome Institute"/>
            <person name="Ahrendt S."/>
            <person name="Riley R."/>
            <person name="Andreopoulos W."/>
            <person name="Labutti K."/>
            <person name="Pangilinan J."/>
            <person name="Ruiz-Duenas F.J."/>
            <person name="Barrasa J.M."/>
            <person name="Sanchez-Garcia M."/>
            <person name="Camarero S."/>
            <person name="Miyauchi S."/>
            <person name="Serrano A."/>
            <person name="Linde D."/>
            <person name="Babiker R."/>
            <person name="Drula E."/>
            <person name="Ayuso-Fernandez I."/>
            <person name="Pacheco R."/>
            <person name="Padilla G."/>
            <person name="Ferreira P."/>
            <person name="Barriuso J."/>
            <person name="Kellner H."/>
            <person name="Castanera R."/>
            <person name="Alfaro M."/>
            <person name="Ramirez L."/>
            <person name="Pisabarro A.G."/>
            <person name="Kuo A."/>
            <person name="Tritt A."/>
            <person name="Lipzen A."/>
            <person name="He G."/>
            <person name="Yan M."/>
            <person name="Ng V."/>
            <person name="Cullen D."/>
            <person name="Martin F."/>
            <person name="Rosso M.-N."/>
            <person name="Henrissat B."/>
            <person name="Hibbett D."/>
            <person name="Martinez A.T."/>
            <person name="Grigoriev I.V."/>
        </authorList>
    </citation>
    <scope>NUCLEOTIDE SEQUENCE</scope>
    <source>
        <strain evidence="9">CIRM-BRFM 674</strain>
    </source>
</reference>
<evidence type="ECO:0000313" key="10">
    <source>
        <dbReference type="Proteomes" id="UP000807469"/>
    </source>
</evidence>
<dbReference type="GO" id="GO:0005737">
    <property type="term" value="C:cytoplasm"/>
    <property type="evidence" value="ECO:0007669"/>
    <property type="project" value="TreeGrafter"/>
</dbReference>
<evidence type="ECO:0000256" key="3">
    <source>
        <dbReference type="ARBA" id="ARBA00023027"/>
    </source>
</evidence>
<keyword evidence="10" id="KW-1185">Reference proteome</keyword>